<evidence type="ECO:0000313" key="2">
    <source>
        <dbReference type="EMBL" id="QIG61867.1"/>
    </source>
</evidence>
<keyword evidence="1" id="KW-1133">Transmembrane helix</keyword>
<name>A0A6G6XT22_9CAUD</name>
<dbReference type="KEGG" id="vg:60321809"/>
<keyword evidence="1" id="KW-0472">Membrane</keyword>
<feature type="transmembrane region" description="Helical" evidence="1">
    <location>
        <begin position="6"/>
        <end position="26"/>
    </location>
</feature>
<dbReference type="GeneID" id="60321809"/>
<accession>A0A6G6XT22</accession>
<keyword evidence="1" id="KW-0812">Transmembrane</keyword>
<dbReference type="EMBL" id="MN945904">
    <property type="protein sequence ID" value="QIG61867.1"/>
    <property type="molecule type" value="Genomic_DNA"/>
</dbReference>
<gene>
    <name evidence="2" type="primary">63</name>
    <name evidence="2" type="ORF">SEA_EPONINE_63</name>
</gene>
<dbReference type="RefSeq" id="YP_009950403.1">
    <property type="nucleotide sequence ID" value="NC_051590.1"/>
</dbReference>
<dbReference type="Proteomes" id="UP000503362">
    <property type="component" value="Segment"/>
</dbReference>
<proteinExistence type="predicted"/>
<reference evidence="2 3" key="1">
    <citation type="submission" date="2020-01" db="EMBL/GenBank/DDBJ databases">
        <authorList>
            <person name="Mansi R."/>
            <person name="Bartek K."/>
            <person name="Buck J.M."/>
            <person name="Mohammed H.T."/>
            <person name="Kenna M.A."/>
            <person name="Ware V.C."/>
            <person name="Garlena R.A."/>
            <person name="Russell D.A."/>
            <person name="Pope W.H."/>
            <person name="Jacobs-Sera D."/>
            <person name="Hatfull G.F."/>
        </authorList>
    </citation>
    <scope>NUCLEOTIDE SEQUENCE [LARGE SCALE GENOMIC DNA]</scope>
</reference>
<sequence length="27" mass="3026">MIARLAVIWLFVLAAVLFSLGVMEAYQ</sequence>
<protein>
    <submittedName>
        <fullName evidence="2">Uncharacterized protein</fullName>
    </submittedName>
</protein>
<evidence type="ECO:0000313" key="3">
    <source>
        <dbReference type="Proteomes" id="UP000503362"/>
    </source>
</evidence>
<organism evidence="2 3">
    <name type="scientific">Mycobacterium phage Eponine</name>
    <dbReference type="NCBI Taxonomy" id="2708631"/>
    <lineage>
        <taxon>Viruses</taxon>
        <taxon>Duplodnaviria</taxon>
        <taxon>Heunggongvirae</taxon>
        <taxon>Uroviricota</taxon>
        <taxon>Caudoviricetes</taxon>
        <taxon>Weiservirinae</taxon>
        <taxon>Fionnbharthvirus</taxon>
        <taxon>Fionnbharthvirus eponine</taxon>
    </lineage>
</organism>
<evidence type="ECO:0000256" key="1">
    <source>
        <dbReference type="SAM" id="Phobius"/>
    </source>
</evidence>
<keyword evidence="3" id="KW-1185">Reference proteome</keyword>